<organism evidence="2">
    <name type="scientific">Loa loa</name>
    <name type="common">Eye worm</name>
    <name type="synonym">Filaria loa</name>
    <dbReference type="NCBI Taxonomy" id="7209"/>
    <lineage>
        <taxon>Eukaryota</taxon>
        <taxon>Metazoa</taxon>
        <taxon>Ecdysozoa</taxon>
        <taxon>Nematoda</taxon>
        <taxon>Chromadorea</taxon>
        <taxon>Rhabditida</taxon>
        <taxon>Spirurina</taxon>
        <taxon>Spiruromorpha</taxon>
        <taxon>Filarioidea</taxon>
        <taxon>Onchocercidae</taxon>
        <taxon>Loa</taxon>
    </lineage>
</organism>
<dbReference type="KEGG" id="loa:LOAG_03877"/>
<evidence type="ECO:0000256" key="1">
    <source>
        <dbReference type="SAM" id="MobiDB-lite"/>
    </source>
</evidence>
<dbReference type="InParanoid" id="A0A1S0U3E5"/>
<dbReference type="OrthoDB" id="10412146at2759"/>
<protein>
    <submittedName>
        <fullName evidence="2">Uncharacterized protein</fullName>
    </submittedName>
</protein>
<reference evidence="2" key="1">
    <citation type="submission" date="2012-04" db="EMBL/GenBank/DDBJ databases">
        <title>The Genome Sequence of Loa loa.</title>
        <authorList>
            <consortium name="The Broad Institute Genome Sequencing Platform"/>
            <consortium name="Broad Institute Genome Sequencing Center for Infectious Disease"/>
            <person name="Nutman T.B."/>
            <person name="Fink D.L."/>
            <person name="Russ C."/>
            <person name="Young S."/>
            <person name="Zeng Q."/>
            <person name="Gargeya S."/>
            <person name="Alvarado L."/>
            <person name="Berlin A."/>
            <person name="Chapman S.B."/>
            <person name="Chen Z."/>
            <person name="Freedman E."/>
            <person name="Gellesch M."/>
            <person name="Goldberg J."/>
            <person name="Griggs A."/>
            <person name="Gujja S."/>
            <person name="Heilman E.R."/>
            <person name="Heiman D."/>
            <person name="Howarth C."/>
            <person name="Mehta T."/>
            <person name="Neiman D."/>
            <person name="Pearson M."/>
            <person name="Roberts A."/>
            <person name="Saif S."/>
            <person name="Shea T."/>
            <person name="Shenoy N."/>
            <person name="Sisk P."/>
            <person name="Stolte C."/>
            <person name="Sykes S."/>
            <person name="White J."/>
            <person name="Yandava C."/>
            <person name="Haas B."/>
            <person name="Henn M.R."/>
            <person name="Nusbaum C."/>
            <person name="Birren B."/>
        </authorList>
    </citation>
    <scope>NUCLEOTIDE SEQUENCE [LARGE SCALE GENOMIC DNA]</scope>
</reference>
<dbReference type="OMA" id="YDQPHIN"/>
<name>A0A1S0U3E5_LOALO</name>
<sequence length="121" mass="13606">MSTSKHESMSSLSANPTDSHFVDERSESLTSLNIKADLPLSDSSDETENSAMKILDNLIEQLPKSPSVITKKNRMSVVSDLNYDQPHINVVKFDANVHQQAEIEAEYDRKLIRNLSSLFIQ</sequence>
<proteinExistence type="predicted"/>
<dbReference type="AlphaFoldDB" id="A0A1S0U3E5"/>
<dbReference type="CTD" id="9941270"/>
<dbReference type="EMBL" id="JH712384">
    <property type="protein sequence ID" value="EFO24610.1"/>
    <property type="molecule type" value="Genomic_DNA"/>
</dbReference>
<feature type="region of interest" description="Disordered" evidence="1">
    <location>
        <begin position="1"/>
        <end position="26"/>
    </location>
</feature>
<feature type="compositionally biased region" description="Polar residues" evidence="1">
    <location>
        <begin position="9"/>
        <end position="18"/>
    </location>
</feature>
<accession>A0A1S0U3E5</accession>
<dbReference type="GeneID" id="9941270"/>
<evidence type="ECO:0000313" key="2">
    <source>
        <dbReference type="EMBL" id="EFO24610.1"/>
    </source>
</evidence>
<dbReference type="RefSeq" id="XP_003139462.1">
    <property type="nucleotide sequence ID" value="XM_003139414.1"/>
</dbReference>
<gene>
    <name evidence="2" type="ORF">LOAG_03877</name>
</gene>